<evidence type="ECO:0000313" key="3">
    <source>
        <dbReference type="Proteomes" id="UP000217343"/>
    </source>
</evidence>
<sequence>MHRPCPRTRHSKRGSNVSWVTAQDDSHNADLPEWRRRCIRNYGDCKEGLFAGPCYDCLRMCEGQQDWPIEVCGPKRKKR</sequence>
<feature type="region of interest" description="Disordered" evidence="1">
    <location>
        <begin position="1"/>
        <end position="25"/>
    </location>
</feature>
<evidence type="ECO:0000313" key="2">
    <source>
        <dbReference type="EMBL" id="ATB50984.1"/>
    </source>
</evidence>
<dbReference type="Proteomes" id="UP000217343">
    <property type="component" value="Chromosome"/>
</dbReference>
<dbReference type="AlphaFoldDB" id="A0A250K4H2"/>
<feature type="compositionally biased region" description="Basic residues" evidence="1">
    <location>
        <begin position="1"/>
        <end position="13"/>
    </location>
</feature>
<gene>
    <name evidence="2" type="ORF">MYMAC_006641</name>
</gene>
<proteinExistence type="predicted"/>
<name>A0A250K4H2_9BACT</name>
<evidence type="ECO:0000256" key="1">
    <source>
        <dbReference type="SAM" id="MobiDB-lite"/>
    </source>
</evidence>
<keyword evidence="3" id="KW-1185">Reference proteome</keyword>
<accession>A0A250K4H2</accession>
<feature type="compositionally biased region" description="Polar residues" evidence="1">
    <location>
        <begin position="14"/>
        <end position="23"/>
    </location>
</feature>
<reference evidence="2 3" key="1">
    <citation type="submission" date="2017-06" db="EMBL/GenBank/DDBJ databases">
        <title>Sequencing and comparative analysis of myxobacterial genomes.</title>
        <authorList>
            <person name="Rupp O."/>
            <person name="Goesmann A."/>
            <person name="Sogaard-Andersen L."/>
        </authorList>
    </citation>
    <scope>NUCLEOTIDE SEQUENCE [LARGE SCALE GENOMIC DNA]</scope>
    <source>
        <strain evidence="2 3">DSM 14697</strain>
    </source>
</reference>
<protein>
    <submittedName>
        <fullName evidence="2">Uncharacterized protein</fullName>
    </submittedName>
</protein>
<dbReference type="EMBL" id="CP022203">
    <property type="protein sequence ID" value="ATB50984.1"/>
    <property type="molecule type" value="Genomic_DNA"/>
</dbReference>
<dbReference type="KEGG" id="mmas:MYMAC_006641"/>
<organism evidence="2 3">
    <name type="scientific">Corallococcus macrosporus DSM 14697</name>
    <dbReference type="NCBI Taxonomy" id="1189310"/>
    <lineage>
        <taxon>Bacteria</taxon>
        <taxon>Pseudomonadati</taxon>
        <taxon>Myxococcota</taxon>
        <taxon>Myxococcia</taxon>
        <taxon>Myxococcales</taxon>
        <taxon>Cystobacterineae</taxon>
        <taxon>Myxococcaceae</taxon>
        <taxon>Corallococcus</taxon>
    </lineage>
</organism>